<dbReference type="AlphaFoldDB" id="A0A432ZEH0"/>
<dbReference type="CDD" id="cd00570">
    <property type="entry name" value="GST_N_family"/>
    <property type="match status" value="1"/>
</dbReference>
<dbReference type="EMBL" id="PIQG01000004">
    <property type="protein sequence ID" value="RUO76375.1"/>
    <property type="molecule type" value="Genomic_DNA"/>
</dbReference>
<dbReference type="RefSeq" id="WP_126828040.1">
    <property type="nucleotide sequence ID" value="NZ_PIQG01000004.1"/>
</dbReference>
<evidence type="ECO:0000259" key="1">
    <source>
        <dbReference type="PROSITE" id="PS50404"/>
    </source>
</evidence>
<dbReference type="InterPro" id="IPR036282">
    <property type="entry name" value="Glutathione-S-Trfase_C_sf"/>
</dbReference>
<dbReference type="Gene3D" id="3.40.30.10">
    <property type="entry name" value="Glutaredoxin"/>
    <property type="match status" value="1"/>
</dbReference>
<name>A0A432ZEH0_9GAMM</name>
<organism evidence="2 3">
    <name type="scientific">Pseudidiomarina taiwanensis</name>
    <dbReference type="NCBI Taxonomy" id="337250"/>
    <lineage>
        <taxon>Bacteria</taxon>
        <taxon>Pseudomonadati</taxon>
        <taxon>Pseudomonadota</taxon>
        <taxon>Gammaproteobacteria</taxon>
        <taxon>Alteromonadales</taxon>
        <taxon>Idiomarinaceae</taxon>
        <taxon>Pseudidiomarina</taxon>
    </lineage>
</organism>
<dbReference type="SUPFAM" id="SSF52833">
    <property type="entry name" value="Thioredoxin-like"/>
    <property type="match status" value="1"/>
</dbReference>
<proteinExistence type="predicted"/>
<dbReference type="InterPro" id="IPR004045">
    <property type="entry name" value="Glutathione_S-Trfase_N"/>
</dbReference>
<dbReference type="OrthoDB" id="8634103at2"/>
<dbReference type="Gene3D" id="1.20.1050.10">
    <property type="match status" value="1"/>
</dbReference>
<feature type="domain" description="GST N-terminal" evidence="1">
    <location>
        <begin position="1"/>
        <end position="73"/>
    </location>
</feature>
<reference evidence="2 3" key="1">
    <citation type="journal article" date="2011" name="Front. Microbiol.">
        <title>Genomic signatures of strain selection and enhancement in Bacillus atrophaeus var. globigii, a historical biowarfare simulant.</title>
        <authorList>
            <person name="Gibbons H.S."/>
            <person name="Broomall S.M."/>
            <person name="McNew L.A."/>
            <person name="Daligault H."/>
            <person name="Chapman C."/>
            <person name="Bruce D."/>
            <person name="Karavis M."/>
            <person name="Krepps M."/>
            <person name="McGregor P.A."/>
            <person name="Hong C."/>
            <person name="Park K.H."/>
            <person name="Akmal A."/>
            <person name="Feldman A."/>
            <person name="Lin J.S."/>
            <person name="Chang W.E."/>
            <person name="Higgs B.W."/>
            <person name="Demirev P."/>
            <person name="Lindquist J."/>
            <person name="Liem A."/>
            <person name="Fochler E."/>
            <person name="Read T.D."/>
            <person name="Tapia R."/>
            <person name="Johnson S."/>
            <person name="Bishop-Lilly K.A."/>
            <person name="Detter C."/>
            <person name="Han C."/>
            <person name="Sozhamannan S."/>
            <person name="Rosenzweig C.N."/>
            <person name="Skowronski E.W."/>
        </authorList>
    </citation>
    <scope>NUCLEOTIDE SEQUENCE [LARGE SCALE GENOMIC DNA]</scope>
    <source>
        <strain evidence="2 3">PIT1</strain>
    </source>
</reference>
<dbReference type="Pfam" id="PF13417">
    <property type="entry name" value="GST_N_3"/>
    <property type="match status" value="1"/>
</dbReference>
<accession>A0A432ZEH0</accession>
<keyword evidence="3" id="KW-1185">Reference proteome</keyword>
<keyword evidence="2" id="KW-0808">Transferase</keyword>
<dbReference type="InterPro" id="IPR036249">
    <property type="entry name" value="Thioredoxin-like_sf"/>
</dbReference>
<dbReference type="GO" id="GO:0016740">
    <property type="term" value="F:transferase activity"/>
    <property type="evidence" value="ECO:0007669"/>
    <property type="project" value="UniProtKB-KW"/>
</dbReference>
<gene>
    <name evidence="2" type="ORF">CWI83_08410</name>
</gene>
<protein>
    <submittedName>
        <fullName evidence="2">Glutathione S-transferase</fullName>
    </submittedName>
</protein>
<dbReference type="SUPFAM" id="SSF47616">
    <property type="entry name" value="GST C-terminal domain-like"/>
    <property type="match status" value="1"/>
</dbReference>
<dbReference type="PROSITE" id="PS50404">
    <property type="entry name" value="GST_NTER"/>
    <property type="match status" value="1"/>
</dbReference>
<sequence length="186" mass="20896">MKLYGSYTSPFVRHCRIVLALNQQDYEFVPTDRAGSAAGSPTARVPFFEDGSVKLYDSASIIRYLREQHGEAFCPTVTDYEQFCLVNTLVDTTVNVYLLQIDGLGPQQSAYLARQQTRIETLLAQFEQHELETNTPYSDAALRLGCYLSWAVFRGLLDITAYPNLQAFLAQLDGQPWFANTHPALG</sequence>
<comment type="caution">
    <text evidence="2">The sequence shown here is derived from an EMBL/GenBank/DDBJ whole genome shotgun (WGS) entry which is preliminary data.</text>
</comment>
<dbReference type="Proteomes" id="UP000288279">
    <property type="component" value="Unassembled WGS sequence"/>
</dbReference>
<evidence type="ECO:0000313" key="3">
    <source>
        <dbReference type="Proteomes" id="UP000288279"/>
    </source>
</evidence>
<evidence type="ECO:0000313" key="2">
    <source>
        <dbReference type="EMBL" id="RUO76375.1"/>
    </source>
</evidence>